<keyword evidence="3" id="KW-1185">Reference proteome</keyword>
<evidence type="ECO:0000313" key="2">
    <source>
        <dbReference type="EMBL" id="MFH5773348.1"/>
    </source>
</evidence>
<dbReference type="Proteomes" id="UP001609376">
    <property type="component" value="Unassembled WGS sequence"/>
</dbReference>
<reference evidence="2 3" key="1">
    <citation type="submission" date="2024-10" db="EMBL/GenBank/DDBJ databases">
        <title>Paracoccus drimophilus sp. nov., a novel bacterium from corn roots in Hunan.</title>
        <authorList>
            <person name="Li X."/>
        </authorList>
    </citation>
    <scope>NUCLEOTIDE SEQUENCE [LARGE SCALE GENOMIC DNA]</scope>
    <source>
        <strain evidence="2 3">NGMCC 1.201697</strain>
    </source>
</reference>
<dbReference type="InterPro" id="IPR007921">
    <property type="entry name" value="CHAP_dom"/>
</dbReference>
<organism evidence="2 3">
    <name type="scientific">Paracoccus broussonetiae subsp. drimophilus</name>
    <dbReference type="NCBI Taxonomy" id="3373869"/>
    <lineage>
        <taxon>Bacteria</taxon>
        <taxon>Pseudomonadati</taxon>
        <taxon>Pseudomonadota</taxon>
        <taxon>Alphaproteobacteria</taxon>
        <taxon>Rhodobacterales</taxon>
        <taxon>Paracoccaceae</taxon>
        <taxon>Paracoccus</taxon>
        <taxon>Paracoccus broussonetiae</taxon>
    </lineage>
</organism>
<dbReference type="InterPro" id="IPR038765">
    <property type="entry name" value="Papain-like_cys_pep_sf"/>
</dbReference>
<sequence>MMLAGCSEQAMQGGGSQSGIEIGTKISKNGDVTLGHISPERMSLALLEVKTKQTHGARVWCVPFARTLSGVQILGNAKDWWGKAQGHYARGRTPTPAAVMSFKATRKNPNGHVAVVSKVVSQREVLLSHANWDRNRVSIDMAAVDVSPKNDWSSVRLESAPGQLGAAYPVNGFIYPTATK</sequence>
<dbReference type="Gene3D" id="3.90.1720.10">
    <property type="entry name" value="endopeptidase domain like (from Nostoc punctiforme)"/>
    <property type="match status" value="1"/>
</dbReference>
<evidence type="ECO:0000259" key="1">
    <source>
        <dbReference type="PROSITE" id="PS50911"/>
    </source>
</evidence>
<dbReference type="PROSITE" id="PS50911">
    <property type="entry name" value="CHAP"/>
    <property type="match status" value="1"/>
</dbReference>
<dbReference type="SUPFAM" id="SSF54001">
    <property type="entry name" value="Cysteine proteinases"/>
    <property type="match status" value="1"/>
</dbReference>
<evidence type="ECO:0000313" key="3">
    <source>
        <dbReference type="Proteomes" id="UP001609376"/>
    </source>
</evidence>
<protein>
    <submittedName>
        <fullName evidence="2">CHAP domain-containing protein</fullName>
    </submittedName>
</protein>
<gene>
    <name evidence="2" type="ORF">ACHFJ0_03790</name>
</gene>
<dbReference type="EMBL" id="JBIMPR010000002">
    <property type="protein sequence ID" value="MFH5773348.1"/>
    <property type="molecule type" value="Genomic_DNA"/>
</dbReference>
<feature type="domain" description="Peptidase C51" evidence="1">
    <location>
        <begin position="36"/>
        <end position="156"/>
    </location>
</feature>
<dbReference type="Pfam" id="PF05257">
    <property type="entry name" value="CHAP"/>
    <property type="match status" value="1"/>
</dbReference>
<accession>A0ABW7LIZ7</accession>
<dbReference type="RefSeq" id="WP_395132053.1">
    <property type="nucleotide sequence ID" value="NZ_JBIMPR010000002.1"/>
</dbReference>
<name>A0ABW7LIZ7_9RHOB</name>
<comment type="caution">
    <text evidence="2">The sequence shown here is derived from an EMBL/GenBank/DDBJ whole genome shotgun (WGS) entry which is preliminary data.</text>
</comment>
<proteinExistence type="predicted"/>